<reference evidence="3 4" key="1">
    <citation type="submission" date="2016-10" db="EMBL/GenBank/DDBJ databases">
        <authorList>
            <person name="de Groot N.N."/>
        </authorList>
    </citation>
    <scope>NUCLEOTIDE SEQUENCE [LARGE SCALE GENOMIC DNA]</scope>
    <source>
        <strain evidence="3 4">CGMCC 4.3491</strain>
    </source>
</reference>
<evidence type="ECO:0000259" key="2">
    <source>
        <dbReference type="Pfam" id="PF14258"/>
    </source>
</evidence>
<protein>
    <recommendedName>
        <fullName evidence="2">DUF4350 domain-containing protein</fullName>
    </recommendedName>
</protein>
<evidence type="ECO:0000256" key="1">
    <source>
        <dbReference type="SAM" id="Phobius"/>
    </source>
</evidence>
<evidence type="ECO:0000313" key="3">
    <source>
        <dbReference type="EMBL" id="SDZ41705.1"/>
    </source>
</evidence>
<dbReference type="RefSeq" id="WP_092556599.1">
    <property type="nucleotide sequence ID" value="NZ_FNPZ01000004.1"/>
</dbReference>
<dbReference type="Proteomes" id="UP000198891">
    <property type="component" value="Unassembled WGS sequence"/>
</dbReference>
<feature type="transmembrane region" description="Helical" evidence="1">
    <location>
        <begin position="279"/>
        <end position="297"/>
    </location>
</feature>
<dbReference type="InterPro" id="IPR025646">
    <property type="entry name" value="DUF4350"/>
</dbReference>
<dbReference type="AlphaFoldDB" id="A0A1H3SVZ3"/>
<keyword evidence="1" id="KW-1133">Transmembrane helix</keyword>
<dbReference type="OrthoDB" id="5241668at2"/>
<evidence type="ECO:0000313" key="4">
    <source>
        <dbReference type="Proteomes" id="UP000198891"/>
    </source>
</evidence>
<accession>A0A1H3SVZ3</accession>
<keyword evidence="1" id="KW-0472">Membrane</keyword>
<dbReference type="STRING" id="381665.SAMN05216554_3724"/>
<organism evidence="3 4">
    <name type="scientific">Herbiconiux ginsengi</name>
    <dbReference type="NCBI Taxonomy" id="381665"/>
    <lineage>
        <taxon>Bacteria</taxon>
        <taxon>Bacillati</taxon>
        <taxon>Actinomycetota</taxon>
        <taxon>Actinomycetes</taxon>
        <taxon>Micrococcales</taxon>
        <taxon>Microbacteriaceae</taxon>
        <taxon>Herbiconiux</taxon>
    </lineage>
</organism>
<proteinExistence type="predicted"/>
<name>A0A1H3SVZ3_9MICO</name>
<sequence length="414" mass="43063">MTAAPPVEPAAATGATDARVETPRLRTTFRRRLFWIVVPIVAMLVAIATVLLTASGTPDVDRYSIGNAGPSGSRAVAEVLRGQGVDVVAAGSFAEARAAAGDDSTVLFTDPYGFLDAERLDAVAGLGTDLVLVEPGTDELDALAPGVANAGAAEQADSVAAGTGCAIPAAQRAGTISQPSWTYRVLEGEDDATTACFRSYDDAYAVVQEPRVNRGDSSTVTVLGAGDALTNEHVAEEGNAALVLGLLGAHHTLVWYMPGPDDLAGDDAAPTVGELTPGWVTPVILLLVLVTVAAGVWRGRRFGAVVVENLPVTVRASETMEGRARLYAKQGAYARALDALRIGTLARLTVLLALPRHATVVEVSRAVAAVTGRTVDEVHDTLVGALPRSEGELLALSDRLLVLEQDVHRATNLR</sequence>
<keyword evidence="4" id="KW-1185">Reference proteome</keyword>
<keyword evidence="1" id="KW-0812">Transmembrane</keyword>
<feature type="domain" description="DUF4350" evidence="2">
    <location>
        <begin position="67"/>
        <end position="247"/>
    </location>
</feature>
<gene>
    <name evidence="3" type="ORF">SAMN05216554_3724</name>
</gene>
<dbReference type="Pfam" id="PF14258">
    <property type="entry name" value="DUF4350"/>
    <property type="match status" value="1"/>
</dbReference>
<dbReference type="EMBL" id="FNPZ01000004">
    <property type="protein sequence ID" value="SDZ41705.1"/>
    <property type="molecule type" value="Genomic_DNA"/>
</dbReference>
<feature type="transmembrane region" description="Helical" evidence="1">
    <location>
        <begin position="33"/>
        <end position="54"/>
    </location>
</feature>